<proteinExistence type="predicted"/>
<keyword evidence="2" id="KW-1185">Reference proteome</keyword>
<dbReference type="OrthoDB" id="10267474at2759"/>
<dbReference type="GO" id="GO:0004827">
    <property type="term" value="F:proline-tRNA ligase activity"/>
    <property type="evidence" value="ECO:0007669"/>
    <property type="project" value="TreeGrafter"/>
</dbReference>
<evidence type="ECO:0000313" key="1">
    <source>
        <dbReference type="EMBL" id="VDP88854.1"/>
    </source>
</evidence>
<dbReference type="Proteomes" id="UP000272942">
    <property type="component" value="Unassembled WGS sequence"/>
</dbReference>
<sequence length="233" mass="25783">MKDLYSFDATHAGALLSYNTICQTYSELFKELNLPYHKVLADAGSIGGHTSHEFHIPVPIGEDRLHVCTRCGFGYNAEVESKFLLIVGEYASTADGIQFSDCLEKGANETSTTHCPHSFQEVRGLEMGCYGIGMTRLLAAAVEYLSAAAFPNIPAEQVTELRWPSGLAPFSAALVLQKAQRAAQPVYELVDVYGGVSYEVTLSQMREAFQMRSFETSDLPQWNQNNRTRPKTQ</sequence>
<dbReference type="SUPFAM" id="SSF55681">
    <property type="entry name" value="Class II aaRS and biotin synthetases"/>
    <property type="match status" value="1"/>
</dbReference>
<reference evidence="1 2" key="2">
    <citation type="submission" date="2018-11" db="EMBL/GenBank/DDBJ databases">
        <authorList>
            <consortium name="Pathogen Informatics"/>
        </authorList>
    </citation>
    <scope>NUCLEOTIDE SEQUENCE [LARGE SCALE GENOMIC DNA]</scope>
    <source>
        <strain evidence="1 2">Egypt</strain>
    </source>
</reference>
<name>A0A183AXM4_9TREM</name>
<dbReference type="PANTHER" id="PTHR42753">
    <property type="entry name" value="MITOCHONDRIAL RIBOSOME PROTEIN L39/PROLYL-TRNA LIGASE FAMILY MEMBER"/>
    <property type="match status" value="1"/>
</dbReference>
<dbReference type="InterPro" id="IPR050062">
    <property type="entry name" value="Pro-tRNA_synthetase"/>
</dbReference>
<organism evidence="3">
    <name type="scientific">Echinostoma caproni</name>
    <dbReference type="NCBI Taxonomy" id="27848"/>
    <lineage>
        <taxon>Eukaryota</taxon>
        <taxon>Metazoa</taxon>
        <taxon>Spiralia</taxon>
        <taxon>Lophotrochozoa</taxon>
        <taxon>Platyhelminthes</taxon>
        <taxon>Trematoda</taxon>
        <taxon>Digenea</taxon>
        <taxon>Plagiorchiida</taxon>
        <taxon>Echinostomata</taxon>
        <taxon>Echinostomatoidea</taxon>
        <taxon>Echinostomatidae</taxon>
        <taxon>Echinostoma</taxon>
    </lineage>
</organism>
<dbReference type="WBParaSite" id="ECPE_0001174401-mRNA-1">
    <property type="protein sequence ID" value="ECPE_0001174401-mRNA-1"/>
    <property type="gene ID" value="ECPE_0001174401"/>
</dbReference>
<reference evidence="3" key="1">
    <citation type="submission" date="2016-06" db="UniProtKB">
        <authorList>
            <consortium name="WormBaseParasite"/>
        </authorList>
    </citation>
    <scope>IDENTIFICATION</scope>
</reference>
<accession>A0A183AXM4</accession>
<dbReference type="GO" id="GO:0006433">
    <property type="term" value="P:prolyl-tRNA aminoacylation"/>
    <property type="evidence" value="ECO:0007669"/>
    <property type="project" value="TreeGrafter"/>
</dbReference>
<dbReference type="Gene3D" id="3.30.930.10">
    <property type="entry name" value="Bira Bifunctional Protein, Domain 2"/>
    <property type="match status" value="1"/>
</dbReference>
<protein>
    <submittedName>
        <fullName evidence="3">Proline--tRNA ligase</fullName>
    </submittedName>
</protein>
<evidence type="ECO:0000313" key="3">
    <source>
        <dbReference type="WBParaSite" id="ECPE_0001174401-mRNA-1"/>
    </source>
</evidence>
<evidence type="ECO:0000313" key="2">
    <source>
        <dbReference type="Proteomes" id="UP000272942"/>
    </source>
</evidence>
<dbReference type="EMBL" id="UZAN01051356">
    <property type="protein sequence ID" value="VDP88854.1"/>
    <property type="molecule type" value="Genomic_DNA"/>
</dbReference>
<dbReference type="AlphaFoldDB" id="A0A183AXM4"/>
<dbReference type="InterPro" id="IPR045864">
    <property type="entry name" value="aa-tRNA-synth_II/BPL/LPL"/>
</dbReference>
<dbReference type="PANTHER" id="PTHR42753:SF10">
    <property type="entry name" value="PROLINE--TRNA LIGASE, MITOCHONDRIAL-RELATED"/>
    <property type="match status" value="1"/>
</dbReference>
<gene>
    <name evidence="1" type="ORF">ECPE_LOCUS11710</name>
</gene>
<dbReference type="GO" id="GO:0005739">
    <property type="term" value="C:mitochondrion"/>
    <property type="evidence" value="ECO:0007669"/>
    <property type="project" value="TreeGrafter"/>
</dbReference>